<feature type="compositionally biased region" description="Polar residues" evidence="1">
    <location>
        <begin position="234"/>
        <end position="246"/>
    </location>
</feature>
<evidence type="ECO:0000313" key="3">
    <source>
        <dbReference type="Proteomes" id="UP000218811"/>
    </source>
</evidence>
<feature type="compositionally biased region" description="Polar residues" evidence="1">
    <location>
        <begin position="89"/>
        <end position="98"/>
    </location>
</feature>
<feature type="region of interest" description="Disordered" evidence="1">
    <location>
        <begin position="86"/>
        <end position="146"/>
    </location>
</feature>
<feature type="region of interest" description="Disordered" evidence="1">
    <location>
        <begin position="217"/>
        <end position="429"/>
    </location>
</feature>
<name>A0A2H3J6E3_WOLCO</name>
<feature type="compositionally biased region" description="Polar residues" evidence="1">
    <location>
        <begin position="348"/>
        <end position="358"/>
    </location>
</feature>
<sequence>MDLGIMSSVQVRLESLNLIAEVIGWLSRPPCAVAGREEISDWVQQLEHLKNRYGSLRSKEPRLGPFDELHFHHNYVSLRDDAYARMAPSNGTVPGTPTQSPPIRATTSGSIATASLKAQAVASSKRKAPSEDEAETPPKRQRTVYPTTYPKGLKGCLWCLIKGEKCDLKGKPSCENCRGSRMICRWGAWDRNLLLLDASLPRGCGIDKIRQRADDLDKAGVPFPPNMDDPAPSPNVTAPTPSSSRRQLFRPSLSDEEEGDENDADEDDDDDPESEARSSAAAGPNSFAAGTGAPESSEDELAMAACSDHPKSAANHSFGRPTLVLGGAVPRPSRRLPTPAPASFFRTAASSERTGTSTHEARPPSTPRIATLDPGPSRAPEPSFRHPTQAPRRVPSRSSHASSDRHRPGPATSVPASSAPAAPPPATASAANISAPVRPLAPAVAHAQPPAVPDFPELLPVPPPQNNAAPGALVHYNMEGVVITAEEAGSLMGLRIEERALLQRIADDQAALDRVRTRRCEILDVARARAPHQA</sequence>
<evidence type="ECO:0000256" key="1">
    <source>
        <dbReference type="SAM" id="MobiDB-lite"/>
    </source>
</evidence>
<feature type="compositionally biased region" description="Pro residues" evidence="1">
    <location>
        <begin position="222"/>
        <end position="233"/>
    </location>
</feature>
<dbReference type="AlphaFoldDB" id="A0A2H3J6E3"/>
<dbReference type="Proteomes" id="UP000218811">
    <property type="component" value="Unassembled WGS sequence"/>
</dbReference>
<evidence type="ECO:0000313" key="2">
    <source>
        <dbReference type="EMBL" id="PCH37225.1"/>
    </source>
</evidence>
<organism evidence="2 3">
    <name type="scientific">Wolfiporia cocos (strain MD-104)</name>
    <name type="common">Brown rot fungus</name>
    <dbReference type="NCBI Taxonomy" id="742152"/>
    <lineage>
        <taxon>Eukaryota</taxon>
        <taxon>Fungi</taxon>
        <taxon>Dikarya</taxon>
        <taxon>Basidiomycota</taxon>
        <taxon>Agaricomycotina</taxon>
        <taxon>Agaricomycetes</taxon>
        <taxon>Polyporales</taxon>
        <taxon>Phaeolaceae</taxon>
        <taxon>Wolfiporia</taxon>
    </lineage>
</organism>
<keyword evidence="3" id="KW-1185">Reference proteome</keyword>
<feature type="compositionally biased region" description="Acidic residues" evidence="1">
    <location>
        <begin position="254"/>
        <end position="273"/>
    </location>
</feature>
<protein>
    <submittedName>
        <fullName evidence="2">Uncharacterized protein</fullName>
    </submittedName>
</protein>
<feature type="compositionally biased region" description="Low complexity" evidence="1">
    <location>
        <begin position="390"/>
        <end position="401"/>
    </location>
</feature>
<gene>
    <name evidence="2" type="ORF">WOLCODRAFT_140766</name>
</gene>
<reference evidence="2 3" key="1">
    <citation type="journal article" date="2012" name="Science">
        <title>The Paleozoic origin of enzymatic lignin decomposition reconstructed from 31 fungal genomes.</title>
        <authorList>
            <person name="Floudas D."/>
            <person name="Binder M."/>
            <person name="Riley R."/>
            <person name="Barry K."/>
            <person name="Blanchette R.A."/>
            <person name="Henrissat B."/>
            <person name="Martinez A.T."/>
            <person name="Otillar R."/>
            <person name="Spatafora J.W."/>
            <person name="Yadav J.S."/>
            <person name="Aerts A."/>
            <person name="Benoit I."/>
            <person name="Boyd A."/>
            <person name="Carlson A."/>
            <person name="Copeland A."/>
            <person name="Coutinho P.M."/>
            <person name="de Vries R.P."/>
            <person name="Ferreira P."/>
            <person name="Findley K."/>
            <person name="Foster B."/>
            <person name="Gaskell J."/>
            <person name="Glotzer D."/>
            <person name="Gorecki P."/>
            <person name="Heitman J."/>
            <person name="Hesse C."/>
            <person name="Hori C."/>
            <person name="Igarashi K."/>
            <person name="Jurgens J.A."/>
            <person name="Kallen N."/>
            <person name="Kersten P."/>
            <person name="Kohler A."/>
            <person name="Kuees U."/>
            <person name="Kumar T.K.A."/>
            <person name="Kuo A."/>
            <person name="LaButti K."/>
            <person name="Larrondo L.F."/>
            <person name="Lindquist E."/>
            <person name="Ling A."/>
            <person name="Lombard V."/>
            <person name="Lucas S."/>
            <person name="Lundell T."/>
            <person name="Martin R."/>
            <person name="McLaughlin D.J."/>
            <person name="Morgenstern I."/>
            <person name="Morin E."/>
            <person name="Murat C."/>
            <person name="Nagy L.G."/>
            <person name="Nolan M."/>
            <person name="Ohm R.A."/>
            <person name="Patyshakuliyeva A."/>
            <person name="Rokas A."/>
            <person name="Ruiz-Duenas F.J."/>
            <person name="Sabat G."/>
            <person name="Salamov A."/>
            <person name="Samejima M."/>
            <person name="Schmutz J."/>
            <person name="Slot J.C."/>
            <person name="St John F."/>
            <person name="Stenlid J."/>
            <person name="Sun H."/>
            <person name="Sun S."/>
            <person name="Syed K."/>
            <person name="Tsang A."/>
            <person name="Wiebenga A."/>
            <person name="Young D."/>
            <person name="Pisabarro A."/>
            <person name="Eastwood D.C."/>
            <person name="Martin F."/>
            <person name="Cullen D."/>
            <person name="Grigoriev I.V."/>
            <person name="Hibbett D.S."/>
        </authorList>
    </citation>
    <scope>NUCLEOTIDE SEQUENCE [LARGE SCALE GENOMIC DNA]</scope>
    <source>
        <strain evidence="2 3">MD-104</strain>
    </source>
</reference>
<accession>A0A2H3J6E3</accession>
<dbReference type="EMBL" id="KB467920">
    <property type="protein sequence ID" value="PCH37225.1"/>
    <property type="molecule type" value="Genomic_DNA"/>
</dbReference>
<feature type="compositionally biased region" description="Low complexity" evidence="1">
    <location>
        <begin position="409"/>
        <end position="420"/>
    </location>
</feature>
<proteinExistence type="predicted"/>